<evidence type="ECO:0000256" key="1">
    <source>
        <dbReference type="ARBA" id="ARBA00009275"/>
    </source>
</evidence>
<evidence type="ECO:0000256" key="4">
    <source>
        <dbReference type="PIRSR" id="PIRSR005902-1"/>
    </source>
</evidence>
<keyword evidence="6" id="KW-1185">Reference proteome</keyword>
<accession>A0A0B3YGN5</accession>
<dbReference type="Proteomes" id="UP000031197">
    <property type="component" value="Unassembled WGS sequence"/>
</dbReference>
<keyword evidence="3" id="KW-0378">Hydrolase</keyword>
<feature type="binding site" evidence="4">
    <location>
        <position position="104"/>
    </location>
    <ligand>
        <name>a divalent metal cation</name>
        <dbReference type="ChEBI" id="CHEBI:60240"/>
        <label>1</label>
    </ligand>
</feature>
<dbReference type="CDD" id="cd01310">
    <property type="entry name" value="TatD_DNAse"/>
    <property type="match status" value="1"/>
</dbReference>
<dbReference type="AlphaFoldDB" id="A0A0B3YGN5"/>
<dbReference type="InterPro" id="IPR032466">
    <property type="entry name" value="Metal_Hydrolase"/>
</dbReference>
<comment type="similarity">
    <text evidence="1">Belongs to the metallo-dependent hydrolases superfamily. TatD-type hydrolase family.</text>
</comment>
<dbReference type="Gene3D" id="3.20.20.140">
    <property type="entry name" value="Metal-dependent hydrolases"/>
    <property type="match status" value="1"/>
</dbReference>
<gene>
    <name evidence="5" type="ORF">RJ41_03595</name>
</gene>
<reference evidence="5 6" key="1">
    <citation type="submission" date="2014-12" db="EMBL/GenBank/DDBJ databases">
        <title>Genome sequencing of Alteromonas marina AD001.</title>
        <authorList>
            <person name="Adrian T.G.S."/>
            <person name="Chan K.G."/>
        </authorList>
    </citation>
    <scope>NUCLEOTIDE SEQUENCE [LARGE SCALE GENOMIC DNA]</scope>
    <source>
        <strain evidence="5 6">AD001</strain>
    </source>
</reference>
<dbReference type="OrthoDB" id="9810005at2"/>
<dbReference type="GO" id="GO:0046872">
    <property type="term" value="F:metal ion binding"/>
    <property type="evidence" value="ECO:0007669"/>
    <property type="project" value="UniProtKB-KW"/>
</dbReference>
<dbReference type="GO" id="GO:0016788">
    <property type="term" value="F:hydrolase activity, acting on ester bonds"/>
    <property type="evidence" value="ECO:0007669"/>
    <property type="project" value="InterPro"/>
</dbReference>
<dbReference type="InterPro" id="IPR018228">
    <property type="entry name" value="DNase_TatD-rel_CS"/>
</dbReference>
<keyword evidence="2 4" id="KW-0479">Metal-binding</keyword>
<feature type="binding site" evidence="4">
    <location>
        <position position="139"/>
    </location>
    <ligand>
        <name>a divalent metal cation</name>
        <dbReference type="ChEBI" id="CHEBI:60240"/>
        <label>2</label>
    </ligand>
</feature>
<name>A0A0B3YGN5_9ALTE</name>
<evidence type="ECO:0000313" key="5">
    <source>
        <dbReference type="EMBL" id="KHT56446.1"/>
    </source>
</evidence>
<dbReference type="GO" id="GO:0005829">
    <property type="term" value="C:cytosol"/>
    <property type="evidence" value="ECO:0007669"/>
    <property type="project" value="TreeGrafter"/>
</dbReference>
<dbReference type="PANTHER" id="PTHR46124">
    <property type="entry name" value="D-AMINOACYL-TRNA DEACYLASE"/>
    <property type="match status" value="1"/>
</dbReference>
<evidence type="ECO:0000256" key="2">
    <source>
        <dbReference type="ARBA" id="ARBA00022723"/>
    </source>
</evidence>
<dbReference type="PIRSF" id="PIRSF005902">
    <property type="entry name" value="DNase_TatD"/>
    <property type="match status" value="1"/>
</dbReference>
<dbReference type="EMBL" id="JWLW01000005">
    <property type="protein sequence ID" value="KHT56446.1"/>
    <property type="molecule type" value="Genomic_DNA"/>
</dbReference>
<dbReference type="SUPFAM" id="SSF51556">
    <property type="entry name" value="Metallo-dependent hydrolases"/>
    <property type="match status" value="1"/>
</dbReference>
<protein>
    <submittedName>
        <fullName evidence="5">Deoxyribonuclease</fullName>
    </submittedName>
</protein>
<dbReference type="PANTHER" id="PTHR46124:SF3">
    <property type="entry name" value="HYDROLASE"/>
    <property type="match status" value="1"/>
</dbReference>
<feature type="binding site" evidence="4">
    <location>
        <position position="216"/>
    </location>
    <ligand>
        <name>a divalent metal cation</name>
        <dbReference type="ChEBI" id="CHEBI:60240"/>
        <label>1</label>
    </ligand>
</feature>
<comment type="caution">
    <text evidence="5">The sequence shown here is derived from an EMBL/GenBank/DDBJ whole genome shotgun (WGS) entry which is preliminary data.</text>
</comment>
<feature type="binding site" evidence="4">
    <location>
        <position position="163"/>
    </location>
    <ligand>
        <name>a divalent metal cation</name>
        <dbReference type="ChEBI" id="CHEBI:60240"/>
        <label>2</label>
    </ligand>
</feature>
<feature type="binding site" evidence="4">
    <location>
        <position position="5"/>
    </location>
    <ligand>
        <name>a divalent metal cation</name>
        <dbReference type="ChEBI" id="CHEBI:60240"/>
        <label>1</label>
    </ligand>
</feature>
<organism evidence="5 6">
    <name type="scientific">Alteromonas marina</name>
    <dbReference type="NCBI Taxonomy" id="203795"/>
    <lineage>
        <taxon>Bacteria</taxon>
        <taxon>Pseudomonadati</taxon>
        <taxon>Pseudomonadota</taxon>
        <taxon>Gammaproteobacteria</taxon>
        <taxon>Alteromonadales</taxon>
        <taxon>Alteromonadaceae</taxon>
        <taxon>Alteromonas/Salinimonas group</taxon>
        <taxon>Alteromonas</taxon>
    </lineage>
</organism>
<proteinExistence type="inferred from homology"/>
<dbReference type="PROSITE" id="PS01137">
    <property type="entry name" value="TATD_1"/>
    <property type="match status" value="1"/>
</dbReference>
<dbReference type="Pfam" id="PF01026">
    <property type="entry name" value="TatD_DNase"/>
    <property type="match status" value="1"/>
</dbReference>
<evidence type="ECO:0000256" key="3">
    <source>
        <dbReference type="ARBA" id="ARBA00022801"/>
    </source>
</evidence>
<evidence type="ECO:0000313" key="6">
    <source>
        <dbReference type="Proteomes" id="UP000031197"/>
    </source>
</evidence>
<sequence length="273" mass="30148">MIDSHCHLDLLAQKKDLRVALESAKAAGLTRIMAPSINPESWQALQALSERYESLLSIDTALGLHPYFLTCSELEKPEQTLKESLRQLEAATANLHHSVKALGETGIDGHISVPLALQKEALHNHLKLADKVSLPVILHHRKSHHLLVEALKLANYQGVGVVHAFSGSIEAAKGYIERGFYLGIGGTITYERAQKTRNTLGFLLEHHFDKLLLETDAPDMPMCGRQGEANEPRYLSDVVDVIRDCYGVPLKEIVSTTTVNYTRLFNIDAGSEA</sequence>
<feature type="binding site" evidence="4">
    <location>
        <position position="7"/>
    </location>
    <ligand>
        <name>a divalent metal cation</name>
        <dbReference type="ChEBI" id="CHEBI:60240"/>
        <label>1</label>
    </ligand>
</feature>
<dbReference type="FunFam" id="3.20.20.140:FF:000005">
    <property type="entry name" value="TatD family hydrolase"/>
    <property type="match status" value="1"/>
</dbReference>
<dbReference type="InterPro" id="IPR001130">
    <property type="entry name" value="TatD-like"/>
</dbReference>
<dbReference type="RefSeq" id="WP_039217016.1">
    <property type="nucleotide sequence ID" value="NZ_JWLW01000005.1"/>
</dbReference>